<sequence length="379" mass="40381">MTKQVVILGGGFAGIGIAHKLLKHTVPKAKGVKVTLISASSHLYWNLAAVRGVIPGEISDEALFTPIADGFKRFPASQFEFLVGTASTLDTTSNLVHITTEQGVRAVGYDHLVVATGSSTTTGLPFKHLSSYEDTIDSLHDLQSRIKAAKSIIIAGGGATGVETAGELGFAYGRKKEITLVVEGPRVLSGLRPEVGKAAENYLQKLNVHLVHNVKVTESEASDVKQVVTLSNGKTLTADVYLPLFGVKPNTDFIPAHLLDVRGNLQLQNTLRVVGLSNVWGVGDVGNLENKQAMKAETQVIHLAKNLDAVLTGHENLVKQYKVDDKPMIFVTTGKKKGTGQMGTMKAPSFLVSYAKGRTLFLDKAPGLVAGKHLVSSSV</sequence>
<dbReference type="Gene3D" id="3.50.50.100">
    <property type="match status" value="1"/>
</dbReference>
<comment type="similarity">
    <text evidence="1">Belongs to the FAD-dependent oxidoreductase family.</text>
</comment>
<dbReference type="SUPFAM" id="SSF51905">
    <property type="entry name" value="FAD/NAD(P)-binding domain"/>
    <property type="match status" value="1"/>
</dbReference>
<dbReference type="PRINTS" id="PR00368">
    <property type="entry name" value="FADPNR"/>
</dbReference>
<dbReference type="PANTHER" id="PTHR43735">
    <property type="entry name" value="APOPTOSIS-INDUCING FACTOR 1"/>
    <property type="match status" value="1"/>
</dbReference>
<dbReference type="GO" id="GO:0050660">
    <property type="term" value="F:flavin adenine dinucleotide binding"/>
    <property type="evidence" value="ECO:0007669"/>
    <property type="project" value="TreeGrafter"/>
</dbReference>
<dbReference type="PANTHER" id="PTHR43735:SF3">
    <property type="entry name" value="FERROPTOSIS SUPPRESSOR PROTEIN 1"/>
    <property type="match status" value="1"/>
</dbReference>
<dbReference type="GO" id="GO:0005737">
    <property type="term" value="C:cytoplasm"/>
    <property type="evidence" value="ECO:0007669"/>
    <property type="project" value="TreeGrafter"/>
</dbReference>
<dbReference type="Pfam" id="PF07992">
    <property type="entry name" value="Pyr_redox_2"/>
    <property type="match status" value="1"/>
</dbReference>
<evidence type="ECO:0000313" key="7">
    <source>
        <dbReference type="Proteomes" id="UP000738349"/>
    </source>
</evidence>
<dbReference type="OrthoDB" id="202203at2759"/>
<comment type="caution">
    <text evidence="6">The sequence shown here is derived from an EMBL/GenBank/DDBJ whole genome shotgun (WGS) entry which is preliminary data.</text>
</comment>
<keyword evidence="4" id="KW-0560">Oxidoreductase</keyword>
<dbReference type="InterPro" id="IPR036188">
    <property type="entry name" value="FAD/NAD-bd_sf"/>
</dbReference>
<dbReference type="AlphaFoldDB" id="A0A9P9EV15"/>
<evidence type="ECO:0000256" key="1">
    <source>
        <dbReference type="ARBA" id="ARBA00006442"/>
    </source>
</evidence>
<evidence type="ECO:0000259" key="5">
    <source>
        <dbReference type="Pfam" id="PF07992"/>
    </source>
</evidence>
<evidence type="ECO:0000256" key="3">
    <source>
        <dbReference type="ARBA" id="ARBA00022827"/>
    </source>
</evidence>
<dbReference type="Proteomes" id="UP000738349">
    <property type="component" value="Unassembled WGS sequence"/>
</dbReference>
<keyword evidence="2" id="KW-0285">Flavoprotein</keyword>
<dbReference type="EMBL" id="JAGMUV010000008">
    <property type="protein sequence ID" value="KAH7146129.1"/>
    <property type="molecule type" value="Genomic_DNA"/>
</dbReference>
<evidence type="ECO:0000256" key="2">
    <source>
        <dbReference type="ARBA" id="ARBA00022630"/>
    </source>
</evidence>
<dbReference type="PRINTS" id="PR00411">
    <property type="entry name" value="PNDRDTASEI"/>
</dbReference>
<evidence type="ECO:0000313" key="6">
    <source>
        <dbReference type="EMBL" id="KAH7146129.1"/>
    </source>
</evidence>
<organism evidence="6 7">
    <name type="scientific">Dactylonectria macrodidyma</name>
    <dbReference type="NCBI Taxonomy" id="307937"/>
    <lineage>
        <taxon>Eukaryota</taxon>
        <taxon>Fungi</taxon>
        <taxon>Dikarya</taxon>
        <taxon>Ascomycota</taxon>
        <taxon>Pezizomycotina</taxon>
        <taxon>Sordariomycetes</taxon>
        <taxon>Hypocreomycetidae</taxon>
        <taxon>Hypocreales</taxon>
        <taxon>Nectriaceae</taxon>
        <taxon>Dactylonectria</taxon>
    </lineage>
</organism>
<feature type="domain" description="FAD/NAD(P)-binding" evidence="5">
    <location>
        <begin position="3"/>
        <end position="296"/>
    </location>
</feature>
<proteinExistence type="inferred from homology"/>
<dbReference type="InterPro" id="IPR023753">
    <property type="entry name" value="FAD/NAD-binding_dom"/>
</dbReference>
<evidence type="ECO:0000256" key="4">
    <source>
        <dbReference type="ARBA" id="ARBA00023002"/>
    </source>
</evidence>
<keyword evidence="7" id="KW-1185">Reference proteome</keyword>
<gene>
    <name evidence="6" type="ORF">EDB81DRAFT_689229</name>
</gene>
<dbReference type="GO" id="GO:0004174">
    <property type="term" value="F:electron-transferring-flavoprotein dehydrogenase activity"/>
    <property type="evidence" value="ECO:0007669"/>
    <property type="project" value="TreeGrafter"/>
</dbReference>
<reference evidence="6" key="1">
    <citation type="journal article" date="2021" name="Nat. Commun.">
        <title>Genetic determinants of endophytism in the Arabidopsis root mycobiome.</title>
        <authorList>
            <person name="Mesny F."/>
            <person name="Miyauchi S."/>
            <person name="Thiergart T."/>
            <person name="Pickel B."/>
            <person name="Atanasova L."/>
            <person name="Karlsson M."/>
            <person name="Huettel B."/>
            <person name="Barry K.W."/>
            <person name="Haridas S."/>
            <person name="Chen C."/>
            <person name="Bauer D."/>
            <person name="Andreopoulos W."/>
            <person name="Pangilinan J."/>
            <person name="LaButti K."/>
            <person name="Riley R."/>
            <person name="Lipzen A."/>
            <person name="Clum A."/>
            <person name="Drula E."/>
            <person name="Henrissat B."/>
            <person name="Kohler A."/>
            <person name="Grigoriev I.V."/>
            <person name="Martin F.M."/>
            <person name="Hacquard S."/>
        </authorList>
    </citation>
    <scope>NUCLEOTIDE SEQUENCE</scope>
    <source>
        <strain evidence="6">MPI-CAGE-AT-0147</strain>
    </source>
</reference>
<protein>
    <recommendedName>
        <fullName evidence="5">FAD/NAD(P)-binding domain-containing protein</fullName>
    </recommendedName>
</protein>
<accession>A0A9P9EV15</accession>
<name>A0A9P9EV15_9HYPO</name>
<keyword evidence="3" id="KW-0274">FAD</keyword>